<comment type="function">
    <text evidence="7">Component of the Mediator complex, a coactivator involved in the regulated transcription of nearly all RNA polymerase II-dependent genes. Mediator functions as a bridge to convey information from gene-specific regulatory proteins to the basal RNA polymerase II transcription machinery. Mediator is recruited to promoters by direct interactions with regulatory proteins and serves as a scaffold for the assembly of a functional preinitiation complex with RNA polymerase II and the general transcription factors.</text>
</comment>
<reference evidence="8" key="1">
    <citation type="submission" date="2021-01" db="EMBL/GenBank/DDBJ databases">
        <authorList>
            <person name="Corre E."/>
            <person name="Pelletier E."/>
            <person name="Niang G."/>
            <person name="Scheremetjew M."/>
            <person name="Finn R."/>
            <person name="Kale V."/>
            <person name="Holt S."/>
            <person name="Cochrane G."/>
            <person name="Meng A."/>
            <person name="Brown T."/>
            <person name="Cohen L."/>
        </authorList>
    </citation>
    <scope>NUCLEOTIDE SEQUENCE</scope>
    <source>
        <strain evidence="8">CCMP1661</strain>
    </source>
</reference>
<comment type="subcellular location">
    <subcellularLocation>
        <location evidence="1 7">Nucleus</location>
    </subcellularLocation>
</comment>
<keyword evidence="6 7" id="KW-0539">Nucleus</keyword>
<evidence type="ECO:0000256" key="1">
    <source>
        <dbReference type="ARBA" id="ARBA00004123"/>
    </source>
</evidence>
<dbReference type="InterPro" id="IPR008831">
    <property type="entry name" value="Mediator_Med31"/>
</dbReference>
<evidence type="ECO:0000256" key="6">
    <source>
        <dbReference type="ARBA" id="ARBA00023242"/>
    </source>
</evidence>
<comment type="similarity">
    <text evidence="2 7">Belongs to the Mediator complex subunit 31 family.</text>
</comment>
<protein>
    <recommendedName>
        <fullName evidence="7">Mediator of RNA polymerase II transcription subunit 31</fullName>
    </recommendedName>
</protein>
<keyword evidence="3 7" id="KW-0805">Transcription regulation</keyword>
<sequence length="139" mass="16640">MNTNESDDEDISNVISGKDRFEVELEFVQSLANPEYLHYLAQNRFLSNPAFLRFLKYLQYWKEPPYCKFIVYPNSLAYLDLLIESEQFRKELAVVQFRDFVHQQQFHHWQHHMNNCHAKMGLEDASQQMEDSESEKEDG</sequence>
<evidence type="ECO:0000313" key="8">
    <source>
        <dbReference type="EMBL" id="CAD9858501.1"/>
    </source>
</evidence>
<dbReference type="GO" id="GO:0003712">
    <property type="term" value="F:transcription coregulator activity"/>
    <property type="evidence" value="ECO:0007669"/>
    <property type="project" value="InterPro"/>
</dbReference>
<name>A0A7S2UT54_9STRA</name>
<evidence type="ECO:0000256" key="5">
    <source>
        <dbReference type="ARBA" id="ARBA00023163"/>
    </source>
</evidence>
<comment type="subunit">
    <text evidence="7">Component of the Mediator complex.</text>
</comment>
<gene>
    <name evidence="8" type="ORF">FJAP1339_LOCUS1019</name>
</gene>
<dbReference type="InterPro" id="IPR038089">
    <property type="entry name" value="Med31_sf"/>
</dbReference>
<dbReference type="Gene3D" id="1.10.10.1340">
    <property type="entry name" value="Mediator of RNA polymerase II, submodule Med31 (Soh1)"/>
    <property type="match status" value="1"/>
</dbReference>
<dbReference type="AlphaFoldDB" id="A0A7S2UT54"/>
<dbReference type="GO" id="GO:0016592">
    <property type="term" value="C:mediator complex"/>
    <property type="evidence" value="ECO:0007669"/>
    <property type="project" value="InterPro"/>
</dbReference>
<dbReference type="GO" id="GO:0006355">
    <property type="term" value="P:regulation of DNA-templated transcription"/>
    <property type="evidence" value="ECO:0007669"/>
    <property type="project" value="InterPro"/>
</dbReference>
<accession>A0A7S2UT54</accession>
<organism evidence="8">
    <name type="scientific">Fibrocapsa japonica</name>
    <dbReference type="NCBI Taxonomy" id="94617"/>
    <lineage>
        <taxon>Eukaryota</taxon>
        <taxon>Sar</taxon>
        <taxon>Stramenopiles</taxon>
        <taxon>Ochrophyta</taxon>
        <taxon>Raphidophyceae</taxon>
        <taxon>Chattonellales</taxon>
        <taxon>Chattonellaceae</taxon>
        <taxon>Fibrocapsa</taxon>
    </lineage>
</organism>
<evidence type="ECO:0000256" key="2">
    <source>
        <dbReference type="ARBA" id="ARBA00006378"/>
    </source>
</evidence>
<proteinExistence type="inferred from homology"/>
<dbReference type="PANTHER" id="PTHR13186">
    <property type="entry name" value="MEDIATOR OF RNA POLYMERASE II TRANSCRIPTION SUBUNIT 31"/>
    <property type="match status" value="1"/>
</dbReference>
<evidence type="ECO:0000256" key="4">
    <source>
        <dbReference type="ARBA" id="ARBA00023159"/>
    </source>
</evidence>
<keyword evidence="4 7" id="KW-0010">Activator</keyword>
<evidence type="ECO:0000256" key="7">
    <source>
        <dbReference type="RuleBase" id="RU364129"/>
    </source>
</evidence>
<keyword evidence="5 7" id="KW-0804">Transcription</keyword>
<dbReference type="EMBL" id="HBHR01002373">
    <property type="protein sequence ID" value="CAD9858501.1"/>
    <property type="molecule type" value="Transcribed_RNA"/>
</dbReference>
<evidence type="ECO:0000256" key="3">
    <source>
        <dbReference type="ARBA" id="ARBA00023015"/>
    </source>
</evidence>
<dbReference type="Pfam" id="PF05669">
    <property type="entry name" value="Med31"/>
    <property type="match status" value="1"/>
</dbReference>